<dbReference type="GO" id="GO:0005777">
    <property type="term" value="C:peroxisome"/>
    <property type="evidence" value="ECO:0007669"/>
    <property type="project" value="InterPro"/>
</dbReference>
<sequence length="4507" mass="509356">MSDFEDDNGILIQRLYACYSKNEIISPEALITWYIDYLNSPFVFDKKFNSISFVMEASKDIENYPFQLVAFCATGAPYDDVILRFSEKTDLFCLHHCYRFCLVIDFSWSALCSSVDGTCYINGILGTIKQLLHILSESSCYTFPGTGYKISDVTIYISVIVVVPHSQCYTLISGWVLDPTDIVNKIAHISRSVFKLERKFLENMRNEHKHFSDRNQHVSLSDLLRHGTLSVSLLAPTSAPATIIFLTDGCFSTSDFGVPELVMSHLNLERVRCVFILIADNITSRTLKLPISYDVFKQSSFMSAGIQQVELCNLLARNTSGFVISVPNESRDIGAHLRPKELTESLLAVPIIHHGEFDVSNNDFICGPRVTVKASSKLIELPTHTMLMTRLKSGFRLRTASLSRKNLTSKNPLIAKEKTSVCVKNDQVDASVPLTEKEKASIDCMTEIVKLDLEMVWGVSTIFHCSIVGEWTPFLQSYLARGTAEFSAESREDAVPIRCSASHSAVEKSWVELKIEANYSFIQEFVNRHSLNNNNLVLPSKFSHLPLPVQMTALNDILLVHVYEFNKNSAVRQIPNAFSSRLYPVFVVKNNHQGDLLAAPTLTEHQPTSNRDSLSFQRFIDYWRFFIDIDLLQCYRWMSLHHIFVLLEHDSLPSNLHFPLSEKRDTSPLSCRQALFRVHTLLSQWSSFVLLENSTYVKLFHVRDFLVERHMHQSNSLPSVSSVPLTTQESVDSTKAGDCDTDNDKTCSGVSASSVSHFCVIRLELRIPEVRFIIGFVSDTPTGIQRDIVEYLKMQLVLLRFPPRGRQAIPKSRHKSGTFQHVNEFKHVPPLQRSWEDTPCCTIFQTRLDRLAIDSGTFCNQAVRKSGYVSTDRKHSVNITSAQESERLMKICKRNRLLFLRSSLVTHPTISSLLLAQHLHHSVCVWAVFSTTSKSCIHSIFSSFVNIRLQEGFHLARVGPQPGFVSLFTELEMQQTPNSQSKTPCLVQYQVYPIVDPRNIRFQAHELGHLTILDTPLRTHVNTVVSGALNLFDNHPITNIENFVFSPIIIVSEIWIQPVSGTVNSTHLEAKHWLKSTFTKLPRIIFNEDEGCIIPYATLDNIYSLVSKKSKTYNVSHATAALNSKETCFSVEPSPEIRLAYSSISKLLPLSPNLIVLLPLLGQITNKKFSSSHLSILHNENLISSLHLRLMKSGSLMEIPVPMNEVKDIFSQWGYDAKSGSRDNSEVEFPNLRCFVGRGLLKQQTNSNVFDEPNPMVIIILVPSTLKDAFHPIFFSVINSHLKSLEVSQPSLPCLPVFMYVCSRVYMSYLVDDKWTYKAPDTHIINMCSNDQGLLMSDRHDCGNVDKLNLLSGAVPDCFLNVGCQNHRLTQELRALWSDLMFAFKLLEHSHSYAYSVSIYRILEAGCVADVKDVKYMLKHSQDYFPLLPLTLDITSFTLYNCSHLFTYVQLIHQKSNNYVDECTNIKFVPTLGHEKRKQLMPPLLILDPEDLVVNFSISSSENCDCCKVQKNCLYTTFCEYLIPVPNLDGVYVLSKPKQVDRDSQTLRLHISQDVPESSSKIMNTVKSEEIKSQVTPSVSCASSATCKMFAEASAESDAVWDSRNMKSQKTVSSFDRCHSISQSSDLLVRKLVDWFHLVSGNTSDICPLFLRFRGVLNYKGMSCVVPLYDGLPVFCAAHFRETLSQLILRSASKNDMHLSSTDSNSVLTIDLGQLNFYVEIQPIINSHYDFSLLRTFQDSDVYRKLHEKSVKEAQVGYLANFTYSIYIDPADMPQNYMVSKSHFINTAYSTMEEECVTIDDWLKQSDISKIPSKQQCFLRLFVFQILWQLHDSLVNCLRSLTPITEQSLEIILRHIEDTCKAMNTPLFNPSNILVNHSCMSSTEEENLKPDAEYEKSCVFQRQCTIVQNFRNLKKEVVMQRIRLDFVLDDTEVVDQFTKYFESMLVSHSYGRPYYVNGYYYLSNFNGGCGNNSESRYINICEGEKGDLLSCSNNTKFGLQPSVATVNKYFSFHNFSSANVSTAFTSPTETRLQSQKSKTQDHQGVVNIVNRWSMKRKRSSSYSVKKNTNLLRRSHSFPVNGSRHTGEYSENVFKNSCIRPSVSLSRANVLDKCLDSPVLHERVQSINNFLPFWFIFRISSNSVSIFFHHTDSHVSSFHNESLAIPTSLTLEQKLYEISSDKLPVECDYCNIYQNVVNSIHSLIRMLNQKLLLAKLCDERLCDDLLLPADESDVVVKCDSSNFYDCNASVLRNGSVELTNSYGWKIRSKRRARPFIRYIPLVEKQKLTLGEKKLNNYPNIPSNIGKCDRMKSTTAYNVIQYPVNSCDQLKSLNHHVRWSSGIFACPVQMTSYIRLHPRVFLNSQIYPVEKGRRIIPALRQLLENLAITNRSNMFFLIDHPSKSDSNSISTKKRKHAYCDSDFQSVYSVTEYSQQPVFYMLLKEVTTTTFLSEHQPSLLDKQATSKELKKPSEFKLVNKTSKSRRVCSDISTSAYFGSSEQSVKSIHKGIRFTSTSKIAYDHNSHVGENYLQITLHGISPPSRNLCASVHHMLQSRLDGLVLQQISDSLSRNAINRLTMEDFMFLLNRRPEQPHLHFFISLPKFLTDNDQSLFGITVPYKPSQTVLAFCHYFRQNLLLFLTPVKLDRDTKALLKGLGKAELFLFNRPSAQGFSKHGVATVLFQLMMVSSDKAPHLTHSPLEPYVILDWASPDKFLSTNKTCNLCFQDMLEAIKDFCEVSESDLQNRLGLIQPLPRLILSVRMWERGHSDLDNLKMRLMASVHHALYDLMTEYLVLTSPIFFDSEYSSIISSSKTLHEMKNNDLVVLDTGSKYVSGKDASQNPLILPWMKEGRAIESPLISTVFANLSSSLFVEQFVSDLLKPFISHDEALIVDGASNNYRKLSPSLDINCSSNVSNATANCPEASANSSVKHDSKFGENVDVSKPGLANKYIIVGYNLNAWRKICRPLQTGQDYKLSNFPQTFNQPSGIRLIEFISDSGTQYDASSRMQPLKVNISSNQYASVSVSNNDPNINLKRINRNDETCAYETRFSPGSDSKRRSVQQSDPHCSPTDNSYSFGSLVSKFPEFCPVKIGMVRQVTRHPSAEASVIPNLSQNDRSNSNECLNQNSPLTREKCKMSVHIPRQSFCLININGRLIEMYTYNWTKEEAERLSNRLLLLVDWYNQRYQLLCSFSFQKLGLFHAISNPSFRVCAARATDLIRNNCPPELNIGTDSSSATISQTQTSSHNLPSSSSVASSFTAQTSVSSGAMNLLSAVVSVARRRHATTSSSDVVGSINNTNISCSPAHFNSSLFPTHSVSTHGTGNCKTENKGITNLLRLFQDCGNIPLLLPPGNPHSPYTDILHRYGKQVTTLMEADVLQSQYIEMFSLPFRAWQEDSKCCTTSMDSDSAKPLSFSKDVGQKFTHSKSSIRSSEAILANEQVSKRLQRYSAIKQACRHLHTICTPILFCPSTRSKVVQLMKEEENAMNRTAQLYFSTTVNHSVHSYSCSATTTTTNTNTTATKTTNTTTATTTVTVTNSNSSVTDSTSLKETGVSDNLCRSDEQTTDQCKLSGNDNSAVDLKLKQIPDTNSPGNRFLSPWLSWSHNSSTPNNLDDSSLITSDTLLKDNDLISEKLQHNDGHTSVTNFNNWLRRVAHNFLMKYSQYLQQEVGFYSVPILNSQVTQNRREHTTKLNVKYALFRRSIHLAGVHIIELFIRKSHLFVRLGTIEVSRFSWHASRSVTMGPYTSEVISQAAASAAASMTSVMFNAVFRRNMEKSLRSHNSSFDSLPPPFDHQCSDWMQYGSNISWNESSKLCDYTHLHSFSYDFHLHAIQDYLGNRRCCHRGQCSDASRRSASTTGRGYANVIDIPDYPVTKFLEDLSCLAQKLPLFSRGYLCCFPVTCHVSLCLRPDQVFHHLIEEHACYGVDILRMSRSEGGIAQANQIYNKHLSYNFALVEQCHPEQESSCSSSRSSNSDHQSKHQPCANLRTSSESHSTSCNHSALGIANTHQIVEDLAKLDRESSNLHSLPQPYSVTGIVVPDEINGTYSDIRSPVDGSITNRLLHLTVYLIILDSKHEFPESRLAKLNSGSCTQCPVDWPAVRPCLDPFLFSYQSFSCYRSLRSFGSEDVDVSSYTVDRHYQNLPPTYIGDYRKFLKHSKNTPDSDVRWHMSYLSMCPSHQVQLHRVLRISQSNLESRITQLIARSGVDCHKNLLWYKLFDTNSTLATQILSTNAQSLFHNIVESNFQTESTPSITLGANSNPMDSYVCPVLNHRSLSMREIEDLVDSAPFQLDILRLDPRLLELFEIGACHLNTVSSLLNREFVDSQQNNHHHQTEQAKLDSADKKLYKYSTSETIACIAYRFSHSAEDKPSDAGVSHNSIKNYMVLLSPSFTEGLIFLSWCEEIGEYSSGDKASADASNEASTSSTRSRCIDAATQKTKTAAATKYKDFQFRAVFRAVGDPTNPSSMRRLIDSGIEIQNLFFKTSTLALVATNFIEKLSFLVWKTLHN</sequence>
<organism evidence="2 3">
    <name type="scientific">Trichobilharzia regenti</name>
    <name type="common">Nasal bird schistosome</name>
    <dbReference type="NCBI Taxonomy" id="157069"/>
    <lineage>
        <taxon>Eukaryota</taxon>
        <taxon>Metazoa</taxon>
        <taxon>Spiralia</taxon>
        <taxon>Lophotrochozoa</taxon>
        <taxon>Platyhelminthes</taxon>
        <taxon>Trematoda</taxon>
        <taxon>Digenea</taxon>
        <taxon>Strigeidida</taxon>
        <taxon>Schistosomatoidea</taxon>
        <taxon>Schistosomatidae</taxon>
        <taxon>Trichobilharzia</taxon>
    </lineage>
</organism>
<dbReference type="PANTHER" id="PTHR14918:SF3">
    <property type="entry name" value="KICSTOR COMPLEX PROTEIN SZT2"/>
    <property type="match status" value="1"/>
</dbReference>
<dbReference type="PANTHER" id="PTHR14918">
    <property type="entry name" value="KICSTOR COMPLEX PROTEIN SZT2"/>
    <property type="match status" value="1"/>
</dbReference>
<feature type="region of interest" description="Disordered" evidence="1">
    <location>
        <begin position="3964"/>
        <end position="3990"/>
    </location>
</feature>
<evidence type="ECO:0000313" key="2">
    <source>
        <dbReference type="Proteomes" id="UP000050795"/>
    </source>
</evidence>
<accession>A0AA85IUC7</accession>
<feature type="compositionally biased region" description="Polar residues" evidence="1">
    <location>
        <begin position="3059"/>
        <end position="3069"/>
    </location>
</feature>
<evidence type="ECO:0000313" key="3">
    <source>
        <dbReference type="WBParaSite" id="TREG1_11030.1"/>
    </source>
</evidence>
<dbReference type="WBParaSite" id="TREG1_11030.1">
    <property type="protein sequence ID" value="TREG1_11030.1"/>
    <property type="gene ID" value="TREG1_11030"/>
</dbReference>
<evidence type="ECO:0000256" key="1">
    <source>
        <dbReference type="SAM" id="MobiDB-lite"/>
    </source>
</evidence>
<feature type="region of interest" description="Disordered" evidence="1">
    <location>
        <begin position="3229"/>
        <end position="3251"/>
    </location>
</feature>
<reference evidence="3" key="2">
    <citation type="submission" date="2023-11" db="UniProtKB">
        <authorList>
            <consortium name="WormBaseParasite"/>
        </authorList>
    </citation>
    <scope>IDENTIFICATION</scope>
</reference>
<proteinExistence type="predicted"/>
<protein>
    <submittedName>
        <fullName evidence="3">VWFA domain-containing protein</fullName>
    </submittedName>
</protein>
<keyword evidence="2" id="KW-1185">Reference proteome</keyword>
<reference evidence="2" key="1">
    <citation type="submission" date="2022-06" db="EMBL/GenBank/DDBJ databases">
        <authorList>
            <person name="Berger JAMES D."/>
            <person name="Berger JAMES D."/>
        </authorList>
    </citation>
    <scope>NUCLEOTIDE SEQUENCE [LARGE SCALE GENOMIC DNA]</scope>
</reference>
<dbReference type="Proteomes" id="UP000050795">
    <property type="component" value="Unassembled WGS sequence"/>
</dbReference>
<name>A0AA85IUC7_TRIRE</name>
<feature type="region of interest" description="Disordered" evidence="1">
    <location>
        <begin position="3045"/>
        <end position="3069"/>
    </location>
</feature>
<feature type="compositionally biased region" description="Low complexity" evidence="1">
    <location>
        <begin position="3964"/>
        <end position="3974"/>
    </location>
</feature>
<dbReference type="InterPro" id="IPR033228">
    <property type="entry name" value="SZT2"/>
</dbReference>